<accession>A0A1E2VAQ7</accession>
<dbReference type="AlphaFoldDB" id="A0A1E2VAQ7"/>
<name>A0A1E2VAQ7_9GAMM</name>
<evidence type="ECO:0000313" key="2">
    <source>
        <dbReference type="EMBL" id="ODC03942.1"/>
    </source>
</evidence>
<dbReference type="STRING" id="197479.BFW38_10720"/>
<feature type="region of interest" description="Disordered" evidence="1">
    <location>
        <begin position="1"/>
        <end position="25"/>
    </location>
</feature>
<sequence>MAIRQSIHVATAKAKDATRTSKHRVAQKYEPPPISSFLYSCSIIQVTRNGILKFSKSLKVLFCRINSKI</sequence>
<reference evidence="2 3" key="1">
    <citation type="submission" date="2016-08" db="EMBL/GenBank/DDBJ databases">
        <authorList>
            <person name="Seilhamer J.J."/>
        </authorList>
    </citation>
    <scope>NUCLEOTIDE SEQUENCE [LARGE SCALE GENOMIC DNA]</scope>
    <source>
        <strain evidence="2 3">PH27A</strain>
    </source>
</reference>
<comment type="caution">
    <text evidence="2">The sequence shown here is derived from an EMBL/GenBank/DDBJ whole genome shotgun (WGS) entry which is preliminary data.</text>
</comment>
<keyword evidence="3" id="KW-1185">Reference proteome</keyword>
<organism evidence="2 3">
    <name type="scientific">Terasakiispira papahanaumokuakeensis</name>
    <dbReference type="NCBI Taxonomy" id="197479"/>
    <lineage>
        <taxon>Bacteria</taxon>
        <taxon>Pseudomonadati</taxon>
        <taxon>Pseudomonadota</taxon>
        <taxon>Gammaproteobacteria</taxon>
        <taxon>Oceanospirillales</taxon>
        <taxon>Terasakiispira</taxon>
    </lineage>
</organism>
<dbReference type="EMBL" id="MDTQ01000001">
    <property type="protein sequence ID" value="ODC03942.1"/>
    <property type="molecule type" value="Genomic_DNA"/>
</dbReference>
<protein>
    <submittedName>
        <fullName evidence="2">Uncharacterized protein</fullName>
    </submittedName>
</protein>
<evidence type="ECO:0000256" key="1">
    <source>
        <dbReference type="SAM" id="MobiDB-lite"/>
    </source>
</evidence>
<gene>
    <name evidence="2" type="ORF">BFW38_10720</name>
</gene>
<evidence type="ECO:0000313" key="3">
    <source>
        <dbReference type="Proteomes" id="UP000094291"/>
    </source>
</evidence>
<proteinExistence type="predicted"/>
<dbReference type="Proteomes" id="UP000094291">
    <property type="component" value="Unassembled WGS sequence"/>
</dbReference>